<dbReference type="AlphaFoldDB" id="A0A285UKN8"/>
<evidence type="ECO:0000313" key="3">
    <source>
        <dbReference type="Proteomes" id="UP000219167"/>
    </source>
</evidence>
<name>A0A285UKN8_9HYPH</name>
<reference evidence="2 3" key="1">
    <citation type="submission" date="2017-08" db="EMBL/GenBank/DDBJ databases">
        <authorList>
            <person name="de Groot N.N."/>
        </authorList>
    </citation>
    <scope>NUCLEOTIDE SEQUENCE [LARGE SCALE GENOMIC DNA]</scope>
    <source>
        <strain evidence="2 3">JC85</strain>
    </source>
</reference>
<keyword evidence="3" id="KW-1185">Reference proteome</keyword>
<keyword evidence="1" id="KW-0812">Transmembrane</keyword>
<organism evidence="2 3">
    <name type="scientific">Rhizobium subbaraonis</name>
    <dbReference type="NCBI Taxonomy" id="908946"/>
    <lineage>
        <taxon>Bacteria</taxon>
        <taxon>Pseudomonadati</taxon>
        <taxon>Pseudomonadota</taxon>
        <taxon>Alphaproteobacteria</taxon>
        <taxon>Hyphomicrobiales</taxon>
        <taxon>Rhizobiaceae</taxon>
        <taxon>Rhizobium/Agrobacterium group</taxon>
        <taxon>Rhizobium</taxon>
    </lineage>
</organism>
<proteinExistence type="predicted"/>
<keyword evidence="1" id="KW-0472">Membrane</keyword>
<gene>
    <name evidence="2" type="ORF">SAMN05892877_1107</name>
</gene>
<keyword evidence="1" id="KW-1133">Transmembrane helix</keyword>
<sequence>MHQQPRDYAIRPRSAERDLSRLRIRNLEIQRFALLTVAGLLAFALTGVLVLGA</sequence>
<accession>A0A285UKN8</accession>
<dbReference type="Proteomes" id="UP000219167">
    <property type="component" value="Unassembled WGS sequence"/>
</dbReference>
<protein>
    <submittedName>
        <fullName evidence="2">Uncharacterized protein</fullName>
    </submittedName>
</protein>
<evidence type="ECO:0000313" key="2">
    <source>
        <dbReference type="EMBL" id="SOC42465.1"/>
    </source>
</evidence>
<evidence type="ECO:0000256" key="1">
    <source>
        <dbReference type="SAM" id="Phobius"/>
    </source>
</evidence>
<dbReference type="EMBL" id="OBQD01000010">
    <property type="protein sequence ID" value="SOC42465.1"/>
    <property type="molecule type" value="Genomic_DNA"/>
</dbReference>
<feature type="transmembrane region" description="Helical" evidence="1">
    <location>
        <begin position="32"/>
        <end position="52"/>
    </location>
</feature>
<dbReference type="RefSeq" id="WP_176526782.1">
    <property type="nucleotide sequence ID" value="NZ_OBQD01000010.1"/>
</dbReference>